<dbReference type="PATRIC" id="fig|1273125.3.peg.3565"/>
<dbReference type="Proteomes" id="UP000013525">
    <property type="component" value="Unassembled WGS sequence"/>
</dbReference>
<dbReference type="AlphaFoldDB" id="R7WI57"/>
<proteinExistence type="predicted"/>
<gene>
    <name evidence="2" type="ORF">Rrhod_3744</name>
</gene>
<keyword evidence="3" id="KW-1185">Reference proteome</keyword>
<protein>
    <submittedName>
        <fullName evidence="2">Uncharacterized protein</fullName>
    </submittedName>
</protein>
<organism evidence="2 3">
    <name type="scientific">Rhodococcus rhodnii LMG 5362</name>
    <dbReference type="NCBI Taxonomy" id="1273125"/>
    <lineage>
        <taxon>Bacteria</taxon>
        <taxon>Bacillati</taxon>
        <taxon>Actinomycetota</taxon>
        <taxon>Actinomycetes</taxon>
        <taxon>Mycobacteriales</taxon>
        <taxon>Nocardiaceae</taxon>
        <taxon>Rhodococcus</taxon>
    </lineage>
</organism>
<feature type="region of interest" description="Disordered" evidence="1">
    <location>
        <begin position="13"/>
        <end position="47"/>
    </location>
</feature>
<name>R7WI57_9NOCA</name>
<reference evidence="2 3" key="1">
    <citation type="journal article" date="2013" name="Genome Announc.">
        <title>Draft Genome Sequence of Rhodococcus rhodnii Strain LMG5362, a Symbiont of Rhodnius prolixus (Hemiptera, Reduviidae, Triatominae), the Principle Vector of Trypanosoma cruzi.</title>
        <authorList>
            <person name="Pachebat J.A."/>
            <person name="van Keulen G."/>
            <person name="Whitten M.M."/>
            <person name="Girdwood S."/>
            <person name="Del Sol R."/>
            <person name="Dyson P.J."/>
            <person name="Facey P.D."/>
        </authorList>
    </citation>
    <scope>NUCLEOTIDE SEQUENCE [LARGE SCALE GENOMIC DNA]</scope>
    <source>
        <strain evidence="2 3">LMG 5362</strain>
    </source>
</reference>
<sequence>MDGYPGRRAVKLAVASNRPASRGGPGRRGDVCTVDRGGALRRHETGE</sequence>
<evidence type="ECO:0000256" key="1">
    <source>
        <dbReference type="SAM" id="MobiDB-lite"/>
    </source>
</evidence>
<dbReference type="EMBL" id="APMY01000113">
    <property type="protein sequence ID" value="EOM74867.1"/>
    <property type="molecule type" value="Genomic_DNA"/>
</dbReference>
<comment type="caution">
    <text evidence="2">The sequence shown here is derived from an EMBL/GenBank/DDBJ whole genome shotgun (WGS) entry which is preliminary data.</text>
</comment>
<evidence type="ECO:0000313" key="2">
    <source>
        <dbReference type="EMBL" id="EOM74867.1"/>
    </source>
</evidence>
<accession>R7WI57</accession>
<evidence type="ECO:0000313" key="3">
    <source>
        <dbReference type="Proteomes" id="UP000013525"/>
    </source>
</evidence>